<comment type="caution">
    <text evidence="1">The sequence shown here is derived from an EMBL/GenBank/DDBJ whole genome shotgun (WGS) entry which is preliminary data.</text>
</comment>
<evidence type="ECO:0000313" key="2">
    <source>
        <dbReference type="Proteomes" id="UP000256321"/>
    </source>
</evidence>
<accession>A0A3D8HIH5</accession>
<dbReference type="EMBL" id="QREV01000003">
    <property type="protein sequence ID" value="RDU50794.1"/>
    <property type="molecule type" value="Genomic_DNA"/>
</dbReference>
<evidence type="ECO:0008006" key="3">
    <source>
        <dbReference type="Google" id="ProtNLM"/>
    </source>
</evidence>
<name>A0A3D8HIH5_9BACT</name>
<evidence type="ECO:0000313" key="1">
    <source>
        <dbReference type="EMBL" id="RDU50794.1"/>
    </source>
</evidence>
<reference evidence="1 2" key="1">
    <citation type="submission" date="2018-07" db="EMBL/GenBank/DDBJ databases">
        <title>Parabacteroides acidifaciens nov. sp., isolated from human feces.</title>
        <authorList>
            <person name="Wang Y.J."/>
        </authorList>
    </citation>
    <scope>NUCLEOTIDE SEQUENCE [LARGE SCALE GENOMIC DNA]</scope>
    <source>
        <strain evidence="1 2">426-9</strain>
    </source>
</reference>
<gene>
    <name evidence="1" type="ORF">DWU89_02040</name>
</gene>
<sequence>MVVLFLPEVENYLVELIEILYQKQYFGFYESAMDYVEDLIQDIKDSLPFQLKKKAPAHFDRYGKELYYVSYRKNHNTQWYVFFSIHNETYLVRYIANNHTCSQYL</sequence>
<dbReference type="Proteomes" id="UP000256321">
    <property type="component" value="Unassembled WGS sequence"/>
</dbReference>
<organism evidence="1 2">
    <name type="scientific">Parabacteroides acidifaciens</name>
    <dbReference type="NCBI Taxonomy" id="2290935"/>
    <lineage>
        <taxon>Bacteria</taxon>
        <taxon>Pseudomonadati</taxon>
        <taxon>Bacteroidota</taxon>
        <taxon>Bacteroidia</taxon>
        <taxon>Bacteroidales</taxon>
        <taxon>Tannerellaceae</taxon>
        <taxon>Parabacteroides</taxon>
    </lineage>
</organism>
<dbReference type="AlphaFoldDB" id="A0A3D8HIH5"/>
<protein>
    <recommendedName>
        <fullName evidence="3">Type II toxin-antitoxin system RelE/ParE family toxin</fullName>
    </recommendedName>
</protein>
<proteinExistence type="predicted"/>